<dbReference type="AlphaFoldDB" id="A0A9J6G0C0"/>
<feature type="transmembrane region" description="Helical" evidence="6">
    <location>
        <begin position="548"/>
        <end position="570"/>
    </location>
</feature>
<dbReference type="PANTHER" id="PTHR45902:SF1">
    <property type="entry name" value="LATROPHILIN RECEPTOR-LIKE PROTEIN A"/>
    <property type="match status" value="1"/>
</dbReference>
<dbReference type="PRINTS" id="PR00249">
    <property type="entry name" value="GPCRSECRETIN"/>
</dbReference>
<dbReference type="PROSITE" id="PS50958">
    <property type="entry name" value="SMB_2"/>
    <property type="match status" value="1"/>
</dbReference>
<keyword evidence="2 6" id="KW-0812">Transmembrane</keyword>
<dbReference type="Gene3D" id="1.20.1070.10">
    <property type="entry name" value="Rhodopsin 7-helix transmembrane proteins"/>
    <property type="match status" value="1"/>
</dbReference>
<dbReference type="PANTHER" id="PTHR45902">
    <property type="entry name" value="LATROPHILIN RECEPTOR-LIKE PROTEIN A"/>
    <property type="match status" value="1"/>
</dbReference>
<evidence type="ECO:0000256" key="6">
    <source>
        <dbReference type="SAM" id="Phobius"/>
    </source>
</evidence>
<keyword evidence="4 6" id="KW-0472">Membrane</keyword>
<evidence type="ECO:0000313" key="10">
    <source>
        <dbReference type="EMBL" id="KAH9368121.1"/>
    </source>
</evidence>
<dbReference type="EMBL" id="JABSTR010000004">
    <property type="protein sequence ID" value="KAH9368121.1"/>
    <property type="molecule type" value="Genomic_DNA"/>
</dbReference>
<feature type="domain" description="G-protein coupled receptors family 2 profile 2" evidence="8">
    <location>
        <begin position="347"/>
        <end position="597"/>
    </location>
</feature>
<evidence type="ECO:0000313" key="11">
    <source>
        <dbReference type="Proteomes" id="UP000821853"/>
    </source>
</evidence>
<feature type="transmembrane region" description="Helical" evidence="6">
    <location>
        <begin position="380"/>
        <end position="399"/>
    </location>
</feature>
<gene>
    <name evidence="10" type="ORF">HPB48_007765</name>
</gene>
<evidence type="ECO:0000256" key="3">
    <source>
        <dbReference type="ARBA" id="ARBA00022989"/>
    </source>
</evidence>
<dbReference type="VEuPathDB" id="VectorBase:HLOH_052802"/>
<protein>
    <submittedName>
        <fullName evidence="10">Uncharacterized protein</fullName>
    </submittedName>
</protein>
<dbReference type="InterPro" id="IPR017981">
    <property type="entry name" value="GPCR_2-like_7TM"/>
</dbReference>
<feature type="transmembrane region" description="Helical" evidence="6">
    <location>
        <begin position="411"/>
        <end position="431"/>
    </location>
</feature>
<dbReference type="PROSITE" id="PS50261">
    <property type="entry name" value="G_PROTEIN_RECEP_F2_4"/>
    <property type="match status" value="1"/>
</dbReference>
<dbReference type="InterPro" id="IPR001212">
    <property type="entry name" value="Somatomedin_B_dom"/>
</dbReference>
<reference evidence="10 11" key="1">
    <citation type="journal article" date="2020" name="Cell">
        <title>Large-Scale Comparative Analyses of Tick Genomes Elucidate Their Genetic Diversity and Vector Capacities.</title>
        <authorList>
            <consortium name="Tick Genome and Microbiome Consortium (TIGMIC)"/>
            <person name="Jia N."/>
            <person name="Wang J."/>
            <person name="Shi W."/>
            <person name="Du L."/>
            <person name="Sun Y."/>
            <person name="Zhan W."/>
            <person name="Jiang J.F."/>
            <person name="Wang Q."/>
            <person name="Zhang B."/>
            <person name="Ji P."/>
            <person name="Bell-Sakyi L."/>
            <person name="Cui X.M."/>
            <person name="Yuan T.T."/>
            <person name="Jiang B.G."/>
            <person name="Yang W.F."/>
            <person name="Lam T.T."/>
            <person name="Chang Q.C."/>
            <person name="Ding S.J."/>
            <person name="Wang X.J."/>
            <person name="Zhu J.G."/>
            <person name="Ruan X.D."/>
            <person name="Zhao L."/>
            <person name="Wei J.T."/>
            <person name="Ye R.Z."/>
            <person name="Que T.C."/>
            <person name="Du C.H."/>
            <person name="Zhou Y.H."/>
            <person name="Cheng J.X."/>
            <person name="Dai P.F."/>
            <person name="Guo W.B."/>
            <person name="Han X.H."/>
            <person name="Huang E.J."/>
            <person name="Li L.F."/>
            <person name="Wei W."/>
            <person name="Gao Y.C."/>
            <person name="Liu J.Z."/>
            <person name="Shao H.Z."/>
            <person name="Wang X."/>
            <person name="Wang C.C."/>
            <person name="Yang T.C."/>
            <person name="Huo Q.B."/>
            <person name="Li W."/>
            <person name="Chen H.Y."/>
            <person name="Chen S.E."/>
            <person name="Zhou L.G."/>
            <person name="Ni X.B."/>
            <person name="Tian J.H."/>
            <person name="Sheng Y."/>
            <person name="Liu T."/>
            <person name="Pan Y.S."/>
            <person name="Xia L.Y."/>
            <person name="Li J."/>
            <person name="Zhao F."/>
            <person name="Cao W.C."/>
        </authorList>
    </citation>
    <scope>NUCLEOTIDE SEQUENCE [LARGE SCALE GENOMIC DNA]</scope>
    <source>
        <strain evidence="10">HaeL-2018</strain>
    </source>
</reference>
<evidence type="ECO:0000259" key="8">
    <source>
        <dbReference type="PROSITE" id="PS50261"/>
    </source>
</evidence>
<keyword evidence="11" id="KW-1185">Reference proteome</keyword>
<feature type="transmembrane region" description="Helical" evidence="6">
    <location>
        <begin position="452"/>
        <end position="476"/>
    </location>
</feature>
<keyword evidence="5" id="KW-1015">Disulfide bond</keyword>
<organism evidence="10 11">
    <name type="scientific">Haemaphysalis longicornis</name>
    <name type="common">Bush tick</name>
    <dbReference type="NCBI Taxonomy" id="44386"/>
    <lineage>
        <taxon>Eukaryota</taxon>
        <taxon>Metazoa</taxon>
        <taxon>Ecdysozoa</taxon>
        <taxon>Arthropoda</taxon>
        <taxon>Chelicerata</taxon>
        <taxon>Arachnida</taxon>
        <taxon>Acari</taxon>
        <taxon>Parasitiformes</taxon>
        <taxon>Ixodida</taxon>
        <taxon>Ixodoidea</taxon>
        <taxon>Ixodidae</taxon>
        <taxon>Haemaphysalinae</taxon>
        <taxon>Haemaphysalis</taxon>
    </lineage>
</organism>
<dbReference type="InterPro" id="IPR000832">
    <property type="entry name" value="GPCR_2_secretin-like"/>
</dbReference>
<dbReference type="InterPro" id="IPR053231">
    <property type="entry name" value="GPCR_LN-TM7"/>
</dbReference>
<proteinExistence type="predicted"/>
<dbReference type="Proteomes" id="UP000821853">
    <property type="component" value="Chromosome 2"/>
</dbReference>
<evidence type="ECO:0000256" key="5">
    <source>
        <dbReference type="ARBA" id="ARBA00023157"/>
    </source>
</evidence>
<evidence type="ECO:0000256" key="7">
    <source>
        <dbReference type="SAM" id="SignalP"/>
    </source>
</evidence>
<feature type="domain" description="SMB" evidence="9">
    <location>
        <begin position="55"/>
        <end position="100"/>
    </location>
</feature>
<dbReference type="OrthoDB" id="6134459at2759"/>
<feature type="chain" id="PRO_5039937308" evidence="7">
    <location>
        <begin position="21"/>
        <end position="602"/>
    </location>
</feature>
<sequence>MKSLVVLSALAALFLTDVYCFEDECNATLSWNVAPEDHPDIPRERIEDLLRCPEELHGCSHTRVKCTEQRYAVTCSCADNCQSYGDCCWDAGVTLKSTVAANCIGRKVDDNYGQMFYAITGCHPNWPDDDVRSSCENEINPKEDFYLIPVTSERQVTYLNGFCALCNYDLDNTSVFWNACEGGTKLQVRPPQYADDNKDVFFWPCESRLVNVQSCPENASAETKQKCSTYFAPVRTEDNETEEETVYKNVYCGLCNGVDLSSMKCVPKQVVLEKWPLSKFLKPGRVSLVELLRPVVSQGSCFSWHNGKYYIKTPQYAFSNASRVAENETVLNSTNITMIGHEPYNVQSYLTVVCISLSLICLFLKFVVHALNKSSRTFSSRCTLCLSGTLFWSHLIFLLGNSFDKSKPVCIGVAIVLHYGFLSTFFWTSVLSFDILKNVAATRLSSSRTGGFLLYSLIAWGGPLVVVALCAVLNWTVPEFVLSPRYGRFSCWIGSLWSQLTFFLMPMVVLLMLDICFYIHIVAKIRNTDKHAAAFDFKSGGNQSHMGLFVKLAFIMGTTWLLGFVAAFVNTLALDIIVIVLIGLQGVYLFFGFKDYQHLLSK</sequence>
<keyword evidence="7" id="KW-0732">Signal</keyword>
<evidence type="ECO:0000256" key="2">
    <source>
        <dbReference type="ARBA" id="ARBA00022692"/>
    </source>
</evidence>
<dbReference type="Pfam" id="PF00002">
    <property type="entry name" value="7tm_2"/>
    <property type="match status" value="1"/>
</dbReference>
<feature type="signal peptide" evidence="7">
    <location>
        <begin position="1"/>
        <end position="20"/>
    </location>
</feature>
<dbReference type="GO" id="GO:0007166">
    <property type="term" value="P:cell surface receptor signaling pathway"/>
    <property type="evidence" value="ECO:0007669"/>
    <property type="project" value="InterPro"/>
</dbReference>
<evidence type="ECO:0000256" key="4">
    <source>
        <dbReference type="ARBA" id="ARBA00023136"/>
    </source>
</evidence>
<feature type="transmembrane region" description="Helical" evidence="6">
    <location>
        <begin position="576"/>
        <end position="593"/>
    </location>
</feature>
<dbReference type="GO" id="GO:0016020">
    <property type="term" value="C:membrane"/>
    <property type="evidence" value="ECO:0007669"/>
    <property type="project" value="UniProtKB-SubCell"/>
</dbReference>
<feature type="transmembrane region" description="Helical" evidence="6">
    <location>
        <begin position="496"/>
        <end position="521"/>
    </location>
</feature>
<dbReference type="CDD" id="cd15039">
    <property type="entry name" value="7tmB3_Methuselah-like"/>
    <property type="match status" value="1"/>
</dbReference>
<feature type="transmembrane region" description="Helical" evidence="6">
    <location>
        <begin position="348"/>
        <end position="368"/>
    </location>
</feature>
<comment type="subcellular location">
    <subcellularLocation>
        <location evidence="1">Membrane</location>
        <topology evidence="1">Multi-pass membrane protein</topology>
    </subcellularLocation>
</comment>
<dbReference type="OMA" id="FTATRIN"/>
<keyword evidence="3 6" id="KW-1133">Transmembrane helix</keyword>
<evidence type="ECO:0000256" key="1">
    <source>
        <dbReference type="ARBA" id="ARBA00004141"/>
    </source>
</evidence>
<dbReference type="GO" id="GO:0004930">
    <property type="term" value="F:G protein-coupled receptor activity"/>
    <property type="evidence" value="ECO:0007669"/>
    <property type="project" value="InterPro"/>
</dbReference>
<comment type="caution">
    <text evidence="10">The sequence shown here is derived from an EMBL/GenBank/DDBJ whole genome shotgun (WGS) entry which is preliminary data.</text>
</comment>
<evidence type="ECO:0000259" key="9">
    <source>
        <dbReference type="PROSITE" id="PS50958"/>
    </source>
</evidence>
<accession>A0A9J6G0C0</accession>
<name>A0A9J6G0C0_HAELO</name>